<evidence type="ECO:0000256" key="1">
    <source>
        <dbReference type="SAM" id="SignalP"/>
    </source>
</evidence>
<dbReference type="RefSeq" id="WP_194811422.1">
    <property type="nucleotide sequence ID" value="NZ_CP063056.1"/>
</dbReference>
<evidence type="ECO:0000313" key="3">
    <source>
        <dbReference type="Proteomes" id="UP000663069"/>
    </source>
</evidence>
<dbReference type="EMBL" id="CP063056">
    <property type="protein sequence ID" value="QPB41834.1"/>
    <property type="molecule type" value="Genomic_DNA"/>
</dbReference>
<organism evidence="2 3">
    <name type="scientific">Rodentibacter haemolyticus</name>
    <dbReference type="NCBI Taxonomy" id="2778911"/>
    <lineage>
        <taxon>Bacteria</taxon>
        <taxon>Pseudomonadati</taxon>
        <taxon>Pseudomonadota</taxon>
        <taxon>Gammaproteobacteria</taxon>
        <taxon>Pasteurellales</taxon>
        <taxon>Pasteurellaceae</taxon>
        <taxon>Rodentibacter</taxon>
    </lineage>
</organism>
<name>A0ABX6UWL3_9PAST</name>
<dbReference type="Proteomes" id="UP000663069">
    <property type="component" value="Chromosome"/>
</dbReference>
<keyword evidence="3" id="KW-1185">Reference proteome</keyword>
<accession>A0ABX6UWL3</accession>
<reference evidence="2 3" key="1">
    <citation type="submission" date="2020-10" db="EMBL/GenBank/DDBJ databases">
        <title>Genome Sequencing of Rodentibacter spp. strain DSM111151.</title>
        <authorList>
            <person name="Benga L."/>
            <person name="Lautwein T."/>
        </authorList>
    </citation>
    <scope>NUCLEOTIDE SEQUENCE [LARGE SCALE GENOMIC DNA]</scope>
    <source>
        <strain evidence="2 3">DSM 111151</strain>
    </source>
</reference>
<gene>
    <name evidence="2" type="ORF">IHV77_07800</name>
</gene>
<sequence>MSKRKNIALTLVAILIAVGGAAQVYTNHKVDQLLQKFPYSLGNQAILNITESNKNFLTRELTFNVQDSESQSTEIISTKLTTLPFFITAESKLSDQFVRQLNKTLNITIDKNTINSKFSPVGDYLQSDILTEFRDFANKPQQMSILLNFPNNKEVELKTDLSGFHYNNDSKLEKVEGKVRLIPIGHNQYDLTNIELTAENAELALLNGENTHLQLKNATYRFNSKHNEATTKRDLTTKFSSDILRISNKNRTAKEDQTTFGGLNIILNQQGVPSAVNFHNEFKKLDVNNQNIKDGVDLLTAILTQNDNFAGKLSVISVNAPKNQKPYFNLKNGEVVLKLANTDLSKANVHFQLNVESVKQTPKDEAQKWEAQKGKLAVQLKEYNLSNELAFIPFFLETLTVKEAPLKDNKDFLNLKEKWAKEFSGSTNIDFSLESLNLAALTIHQLTFSNQNESLENDQYNETIALNVKKIAVPEYQTQFEKLATSIPLKGNNRQSSLSSTFCSGYYRELCYTYLTKKTQDKYFANEWKDLELGVDNATLTFDLNTFPETKGYPIKFTLNSIISKNSENQKNRQDPFSLLQNTKGTLSITFDKKLFDETDEKTTKIKKSGKFWPFLKNNIKPQGKLLPILIEENDNYVLKIEKNENTYLINGKTPGAIQQEILIDKENESQIETLE</sequence>
<proteinExistence type="predicted"/>
<evidence type="ECO:0000313" key="2">
    <source>
        <dbReference type="EMBL" id="QPB41834.1"/>
    </source>
</evidence>
<keyword evidence="1" id="KW-0732">Signal</keyword>
<feature type="chain" id="PRO_5045973002" description="DUF945 domain-containing protein" evidence="1">
    <location>
        <begin position="25"/>
        <end position="676"/>
    </location>
</feature>
<feature type="signal peptide" evidence="1">
    <location>
        <begin position="1"/>
        <end position="24"/>
    </location>
</feature>
<protein>
    <recommendedName>
        <fullName evidence="4">DUF945 domain-containing protein</fullName>
    </recommendedName>
</protein>
<evidence type="ECO:0008006" key="4">
    <source>
        <dbReference type="Google" id="ProtNLM"/>
    </source>
</evidence>